<name>A0A0W0FX91_MONRR</name>
<evidence type="ECO:0000313" key="2">
    <source>
        <dbReference type="Proteomes" id="UP000054988"/>
    </source>
</evidence>
<comment type="caution">
    <text evidence="1">The sequence shown here is derived from an EMBL/GenBank/DDBJ whole genome shotgun (WGS) entry which is preliminary data.</text>
</comment>
<organism evidence="1 2">
    <name type="scientific">Moniliophthora roreri</name>
    <name type="common">Frosty pod rot fungus</name>
    <name type="synonym">Monilia roreri</name>
    <dbReference type="NCBI Taxonomy" id="221103"/>
    <lineage>
        <taxon>Eukaryota</taxon>
        <taxon>Fungi</taxon>
        <taxon>Dikarya</taxon>
        <taxon>Basidiomycota</taxon>
        <taxon>Agaricomycotina</taxon>
        <taxon>Agaricomycetes</taxon>
        <taxon>Agaricomycetidae</taxon>
        <taxon>Agaricales</taxon>
        <taxon>Marasmiineae</taxon>
        <taxon>Marasmiaceae</taxon>
        <taxon>Moniliophthora</taxon>
    </lineage>
</organism>
<dbReference type="Proteomes" id="UP000054988">
    <property type="component" value="Unassembled WGS sequence"/>
</dbReference>
<protein>
    <submittedName>
        <fullName evidence="1">Uncharacterized protein</fullName>
    </submittedName>
</protein>
<dbReference type="AlphaFoldDB" id="A0A0W0FX91"/>
<reference evidence="1 2" key="1">
    <citation type="submission" date="2015-12" db="EMBL/GenBank/DDBJ databases">
        <title>Draft genome sequence of Moniliophthora roreri, the causal agent of frosty pod rot of cacao.</title>
        <authorList>
            <person name="Aime M.C."/>
            <person name="Diaz-Valderrama J.R."/>
            <person name="Kijpornyongpan T."/>
            <person name="Phillips-Mora W."/>
        </authorList>
    </citation>
    <scope>NUCLEOTIDE SEQUENCE [LARGE SCALE GENOMIC DNA]</scope>
    <source>
        <strain evidence="1 2">MCA 2952</strain>
    </source>
</reference>
<sequence length="217" mass="24279">MILIPTACTTEHQDATEALLHTYIIQLITEKQKRALNDDRDWPDEFDEEINAELTVAGGDNVDLDLEEDMDDEDPLSHQLLVLMGTLYSKCYLNEWTSISFDKLVEAISWNPVFHNKSNVPQSPVDHQIAVALYQFGHYGNAASTIKIALWAGIGFGTVELVTYQMRNNGRRQKSGQKQDLVQSGGMASLELMEHSLQCMHDLHTLGIHGLTGNAII</sequence>
<gene>
    <name evidence="1" type="ORF">WG66_6585</name>
</gene>
<accession>A0A0W0FX91</accession>
<evidence type="ECO:0000313" key="1">
    <source>
        <dbReference type="EMBL" id="KTB40837.1"/>
    </source>
</evidence>
<proteinExistence type="predicted"/>
<dbReference type="EMBL" id="LATX01001543">
    <property type="protein sequence ID" value="KTB40837.1"/>
    <property type="molecule type" value="Genomic_DNA"/>
</dbReference>